<dbReference type="AlphaFoldDB" id="A0AAN6ULA8"/>
<name>A0AAN6ULA8_9PEZI</name>
<proteinExistence type="predicted"/>
<evidence type="ECO:0000256" key="1">
    <source>
        <dbReference type="SAM" id="MobiDB-lite"/>
    </source>
</evidence>
<dbReference type="SUPFAM" id="SSF56112">
    <property type="entry name" value="Protein kinase-like (PK-like)"/>
    <property type="match status" value="1"/>
</dbReference>
<protein>
    <submittedName>
        <fullName evidence="2">Uncharacterized protein</fullName>
    </submittedName>
</protein>
<feature type="region of interest" description="Disordered" evidence="1">
    <location>
        <begin position="360"/>
        <end position="381"/>
    </location>
</feature>
<evidence type="ECO:0000313" key="3">
    <source>
        <dbReference type="Proteomes" id="UP001304895"/>
    </source>
</evidence>
<gene>
    <name evidence="2" type="ORF">BT67DRAFT_420752</name>
</gene>
<dbReference type="Proteomes" id="UP001304895">
    <property type="component" value="Unassembled WGS sequence"/>
</dbReference>
<dbReference type="InterPro" id="IPR011009">
    <property type="entry name" value="Kinase-like_dom_sf"/>
</dbReference>
<keyword evidence="3" id="KW-1185">Reference proteome</keyword>
<sequence length="381" mass="43504">MGMIYDAPSSTRYGVNTTLRIRKHVPPEPFTGAYGPSPRPRVDWSHWKGQNLWTIDRVEFALANPPLETNPPGSLERTLSVTGVKTIHNRGGPHVVTCFLDGDTSTEYIAKIFDGVDYPPGDPGPSVEGYNDCMSFAERDYSIEAWAYRTMQPAIGGTFVPAYHGSWTFAVDGRWVRMILIELIQGECMLDMITRAEDEFGLTVDYARLPPEDFRILVLKNIREANLFIWWYAAVRHEDLAARNVMVKPDGSVSIIDFNQAYIYDFTPNYDMHPRTREVNPRPLPPSLIERLWPFPRGYKADYPWIHWIPQRWIEDPSLAAEWLVETYRDDPRFMPPSAFWLNQDHHDEAGEKALRLLESLGRDPGLSGAPEPQPSQGLAK</sequence>
<dbReference type="EMBL" id="MU853407">
    <property type="protein sequence ID" value="KAK4135108.1"/>
    <property type="molecule type" value="Genomic_DNA"/>
</dbReference>
<organism evidence="2 3">
    <name type="scientific">Trichocladium antarcticum</name>
    <dbReference type="NCBI Taxonomy" id="1450529"/>
    <lineage>
        <taxon>Eukaryota</taxon>
        <taxon>Fungi</taxon>
        <taxon>Dikarya</taxon>
        <taxon>Ascomycota</taxon>
        <taxon>Pezizomycotina</taxon>
        <taxon>Sordariomycetes</taxon>
        <taxon>Sordariomycetidae</taxon>
        <taxon>Sordariales</taxon>
        <taxon>Chaetomiaceae</taxon>
        <taxon>Trichocladium</taxon>
    </lineage>
</organism>
<evidence type="ECO:0000313" key="2">
    <source>
        <dbReference type="EMBL" id="KAK4135108.1"/>
    </source>
</evidence>
<reference evidence="2" key="2">
    <citation type="submission" date="2023-05" db="EMBL/GenBank/DDBJ databases">
        <authorList>
            <consortium name="Lawrence Berkeley National Laboratory"/>
            <person name="Steindorff A."/>
            <person name="Hensen N."/>
            <person name="Bonometti L."/>
            <person name="Westerberg I."/>
            <person name="Brannstrom I.O."/>
            <person name="Guillou S."/>
            <person name="Cros-Aarteil S."/>
            <person name="Calhoun S."/>
            <person name="Haridas S."/>
            <person name="Kuo A."/>
            <person name="Mondo S."/>
            <person name="Pangilinan J."/>
            <person name="Riley R."/>
            <person name="Labutti K."/>
            <person name="Andreopoulos B."/>
            <person name="Lipzen A."/>
            <person name="Chen C."/>
            <person name="Yanf M."/>
            <person name="Daum C."/>
            <person name="Ng V."/>
            <person name="Clum A."/>
            <person name="Ohm R."/>
            <person name="Martin F."/>
            <person name="Silar P."/>
            <person name="Natvig D."/>
            <person name="Lalanne C."/>
            <person name="Gautier V."/>
            <person name="Ament-Velasquez S.L."/>
            <person name="Kruys A."/>
            <person name="Hutchinson M.I."/>
            <person name="Powell A.J."/>
            <person name="Barry K."/>
            <person name="Miller A.N."/>
            <person name="Grigoriev I.V."/>
            <person name="Debuchy R."/>
            <person name="Gladieux P."/>
            <person name="Thoren M.H."/>
            <person name="Johannesson H."/>
        </authorList>
    </citation>
    <scope>NUCLEOTIDE SEQUENCE</scope>
    <source>
        <strain evidence="2">CBS 123565</strain>
    </source>
</reference>
<accession>A0AAN6ULA8</accession>
<comment type="caution">
    <text evidence="2">The sequence shown here is derived from an EMBL/GenBank/DDBJ whole genome shotgun (WGS) entry which is preliminary data.</text>
</comment>
<reference evidence="2" key="1">
    <citation type="journal article" date="2023" name="Mol. Phylogenet. Evol.">
        <title>Genome-scale phylogeny and comparative genomics of the fungal order Sordariales.</title>
        <authorList>
            <person name="Hensen N."/>
            <person name="Bonometti L."/>
            <person name="Westerberg I."/>
            <person name="Brannstrom I.O."/>
            <person name="Guillou S."/>
            <person name="Cros-Aarteil S."/>
            <person name="Calhoun S."/>
            <person name="Haridas S."/>
            <person name="Kuo A."/>
            <person name="Mondo S."/>
            <person name="Pangilinan J."/>
            <person name="Riley R."/>
            <person name="LaButti K."/>
            <person name="Andreopoulos B."/>
            <person name="Lipzen A."/>
            <person name="Chen C."/>
            <person name="Yan M."/>
            <person name="Daum C."/>
            <person name="Ng V."/>
            <person name="Clum A."/>
            <person name="Steindorff A."/>
            <person name="Ohm R.A."/>
            <person name="Martin F."/>
            <person name="Silar P."/>
            <person name="Natvig D.O."/>
            <person name="Lalanne C."/>
            <person name="Gautier V."/>
            <person name="Ament-Velasquez S.L."/>
            <person name="Kruys A."/>
            <person name="Hutchinson M.I."/>
            <person name="Powell A.J."/>
            <person name="Barry K."/>
            <person name="Miller A.N."/>
            <person name="Grigoriev I.V."/>
            <person name="Debuchy R."/>
            <person name="Gladieux P."/>
            <person name="Hiltunen Thoren M."/>
            <person name="Johannesson H."/>
        </authorList>
    </citation>
    <scope>NUCLEOTIDE SEQUENCE</scope>
    <source>
        <strain evidence="2">CBS 123565</strain>
    </source>
</reference>